<evidence type="ECO:0000313" key="2">
    <source>
        <dbReference type="EMBL" id="KAK5625847.1"/>
    </source>
</evidence>
<keyword evidence="3" id="KW-1185">Reference proteome</keyword>
<sequence length="97" mass="11169">MVCDWQTWTWKNDTANAAMLLPWSQIHRDVVARELGQGYDFEVCSEVKTRTRAGLRDRGKEMAQRPAAARSFQRRSQTGNQVGQTLDRQMATQQSRP</sequence>
<reference evidence="2 3" key="1">
    <citation type="submission" date="2023-10" db="EMBL/GenBank/DDBJ databases">
        <title>Draft genome sequence of Xylaria bambusicola isolate GMP-LS, the root and basal stem rot pathogen of sugarcane in Indonesia.</title>
        <authorList>
            <person name="Selvaraj P."/>
            <person name="Muralishankar V."/>
            <person name="Muruganantham S."/>
            <person name="Sp S."/>
            <person name="Haryani S."/>
            <person name="Lau K.J.X."/>
            <person name="Naqvi N.I."/>
        </authorList>
    </citation>
    <scope>NUCLEOTIDE SEQUENCE [LARGE SCALE GENOMIC DNA]</scope>
    <source>
        <strain evidence="2">GMP-LS</strain>
    </source>
</reference>
<dbReference type="Proteomes" id="UP001305414">
    <property type="component" value="Unassembled WGS sequence"/>
</dbReference>
<proteinExistence type="predicted"/>
<accession>A0AAN7Z0W6</accession>
<gene>
    <name evidence="2" type="ORF">RRF57_001563</name>
</gene>
<feature type="region of interest" description="Disordered" evidence="1">
    <location>
        <begin position="54"/>
        <end position="97"/>
    </location>
</feature>
<name>A0AAN7Z0W6_9PEZI</name>
<feature type="compositionally biased region" description="Basic and acidic residues" evidence="1">
    <location>
        <begin position="54"/>
        <end position="63"/>
    </location>
</feature>
<organism evidence="2 3">
    <name type="scientific">Xylaria bambusicola</name>
    <dbReference type="NCBI Taxonomy" id="326684"/>
    <lineage>
        <taxon>Eukaryota</taxon>
        <taxon>Fungi</taxon>
        <taxon>Dikarya</taxon>
        <taxon>Ascomycota</taxon>
        <taxon>Pezizomycotina</taxon>
        <taxon>Sordariomycetes</taxon>
        <taxon>Xylariomycetidae</taxon>
        <taxon>Xylariales</taxon>
        <taxon>Xylariaceae</taxon>
        <taxon>Xylaria</taxon>
    </lineage>
</organism>
<dbReference type="AlphaFoldDB" id="A0AAN7Z0W6"/>
<evidence type="ECO:0000313" key="3">
    <source>
        <dbReference type="Proteomes" id="UP001305414"/>
    </source>
</evidence>
<evidence type="ECO:0000256" key="1">
    <source>
        <dbReference type="SAM" id="MobiDB-lite"/>
    </source>
</evidence>
<comment type="caution">
    <text evidence="2">The sequence shown here is derived from an EMBL/GenBank/DDBJ whole genome shotgun (WGS) entry which is preliminary data.</text>
</comment>
<dbReference type="EMBL" id="JAWHQM010000002">
    <property type="protein sequence ID" value="KAK5625847.1"/>
    <property type="molecule type" value="Genomic_DNA"/>
</dbReference>
<protein>
    <submittedName>
        <fullName evidence="2">Uncharacterized protein</fullName>
    </submittedName>
</protein>
<feature type="compositionally biased region" description="Polar residues" evidence="1">
    <location>
        <begin position="74"/>
        <end position="97"/>
    </location>
</feature>